<gene>
    <name evidence="1" type="ORF">COT92_01975</name>
</gene>
<dbReference type="EMBL" id="PFAK01000032">
    <property type="protein sequence ID" value="PIR96272.1"/>
    <property type="molecule type" value="Genomic_DNA"/>
</dbReference>
<organism evidence="1 2">
    <name type="scientific">Candidatus Doudnabacteria bacterium CG10_big_fil_rev_8_21_14_0_10_42_18</name>
    <dbReference type="NCBI Taxonomy" id="1974552"/>
    <lineage>
        <taxon>Bacteria</taxon>
        <taxon>Candidatus Doudnaibacteriota</taxon>
    </lineage>
</organism>
<dbReference type="Proteomes" id="UP000230922">
    <property type="component" value="Unassembled WGS sequence"/>
</dbReference>
<proteinExistence type="predicted"/>
<comment type="caution">
    <text evidence="1">The sequence shown here is derived from an EMBL/GenBank/DDBJ whole genome shotgun (WGS) entry which is preliminary data.</text>
</comment>
<dbReference type="AlphaFoldDB" id="A0A2H0VAZ9"/>
<dbReference type="NCBIfam" id="TIGR04256">
    <property type="entry name" value="GxxExxY"/>
    <property type="match status" value="1"/>
</dbReference>
<dbReference type="Pfam" id="PF13366">
    <property type="entry name" value="PDDEXK_3"/>
    <property type="match status" value="1"/>
</dbReference>
<reference evidence="2" key="1">
    <citation type="submission" date="2017-09" db="EMBL/GenBank/DDBJ databases">
        <title>Depth-based differentiation of microbial function through sediment-hosted aquifers and enrichment of novel symbionts in the deep terrestrial subsurface.</title>
        <authorList>
            <person name="Probst A.J."/>
            <person name="Ladd B."/>
            <person name="Jarett J.K."/>
            <person name="Geller-Mcgrath D.E."/>
            <person name="Sieber C.M.K."/>
            <person name="Emerson J.B."/>
            <person name="Anantharaman K."/>
            <person name="Thomas B.C."/>
            <person name="Malmstrom R."/>
            <person name="Stieglmeier M."/>
            <person name="Klingl A."/>
            <person name="Woyke T."/>
            <person name="Ryan C.M."/>
            <person name="Banfield J.F."/>
        </authorList>
    </citation>
    <scope>NUCLEOTIDE SEQUENCE [LARGE SCALE GENOMIC DNA]</scope>
</reference>
<evidence type="ECO:0000313" key="2">
    <source>
        <dbReference type="Proteomes" id="UP000230922"/>
    </source>
</evidence>
<dbReference type="InterPro" id="IPR026350">
    <property type="entry name" value="GxxExxY"/>
</dbReference>
<protein>
    <submittedName>
        <fullName evidence="1">GxxExxY protein</fullName>
    </submittedName>
</protein>
<sequence>MATNTKTKLIFGDLSYKINGVLFATHNDLGRFAREKQYADMIENKFKQNKINYKREQAVGDSGNIVDFIVEDSIILELKAKPFLSSLDYEQVQRYLHFCDLELGVLVNFRPKYLMPKRILRKRHL</sequence>
<evidence type="ECO:0000313" key="1">
    <source>
        <dbReference type="EMBL" id="PIR96272.1"/>
    </source>
</evidence>
<accession>A0A2H0VAZ9</accession>
<name>A0A2H0VAZ9_9BACT</name>